<reference evidence="6 7" key="1">
    <citation type="submission" date="2016-03" db="EMBL/GenBank/DDBJ databases">
        <title>EvidentialGene: Evidence-directed Construction of Genes on Genomes.</title>
        <authorList>
            <person name="Gilbert D.G."/>
            <person name="Choi J.-H."/>
            <person name="Mockaitis K."/>
            <person name="Colbourne J."/>
            <person name="Pfrender M."/>
        </authorList>
    </citation>
    <scope>NUCLEOTIDE SEQUENCE [LARGE SCALE GENOMIC DNA]</scope>
    <source>
        <strain evidence="6 7">Xinb3</strain>
        <tissue evidence="6">Complete organism</tissue>
    </source>
</reference>
<keyword evidence="1" id="KW-0479">Metal-binding</keyword>
<organism evidence="6 7">
    <name type="scientific">Daphnia magna</name>
    <dbReference type="NCBI Taxonomy" id="35525"/>
    <lineage>
        <taxon>Eukaryota</taxon>
        <taxon>Metazoa</taxon>
        <taxon>Ecdysozoa</taxon>
        <taxon>Arthropoda</taxon>
        <taxon>Crustacea</taxon>
        <taxon>Branchiopoda</taxon>
        <taxon>Diplostraca</taxon>
        <taxon>Cladocera</taxon>
        <taxon>Anomopoda</taxon>
        <taxon>Daphniidae</taxon>
        <taxon>Daphnia</taxon>
    </lineage>
</organism>
<proteinExistence type="predicted"/>
<evidence type="ECO:0000259" key="5">
    <source>
        <dbReference type="Pfam" id="PF05485"/>
    </source>
</evidence>
<dbReference type="Proteomes" id="UP000076858">
    <property type="component" value="Unassembled WGS sequence"/>
</dbReference>
<gene>
    <name evidence="6" type="ORF">APZ42_010758</name>
</gene>
<dbReference type="SUPFAM" id="SSF57716">
    <property type="entry name" value="Glucocorticoid receptor-like (DNA-binding domain)"/>
    <property type="match status" value="1"/>
</dbReference>
<dbReference type="Pfam" id="PF05485">
    <property type="entry name" value="THAP"/>
    <property type="match status" value="1"/>
</dbReference>
<keyword evidence="2" id="KW-0863">Zinc-finger</keyword>
<evidence type="ECO:0000256" key="4">
    <source>
        <dbReference type="ARBA" id="ARBA00023125"/>
    </source>
</evidence>
<sequence>KKFKNCFERKKKERRIVWLQKLNVKECDLNNNTRVCSRHFASGLQAM</sequence>
<keyword evidence="3" id="KW-0862">Zinc</keyword>
<dbReference type="EMBL" id="LRGB01028595">
    <property type="protein sequence ID" value="KZR95497.1"/>
    <property type="molecule type" value="Genomic_DNA"/>
</dbReference>
<evidence type="ECO:0000313" key="6">
    <source>
        <dbReference type="EMBL" id="KZR95497.1"/>
    </source>
</evidence>
<keyword evidence="7" id="KW-1185">Reference proteome</keyword>
<name>A0A164D823_9CRUS</name>
<dbReference type="AlphaFoldDB" id="A0A164D823"/>
<feature type="domain" description="THAP-type" evidence="5">
    <location>
        <begin position="10"/>
        <end position="41"/>
    </location>
</feature>
<comment type="caution">
    <text evidence="6">The sequence shown here is derived from an EMBL/GenBank/DDBJ whole genome shotgun (WGS) entry which is preliminary data.</text>
</comment>
<evidence type="ECO:0000256" key="2">
    <source>
        <dbReference type="ARBA" id="ARBA00022771"/>
    </source>
</evidence>
<evidence type="ECO:0000313" key="7">
    <source>
        <dbReference type="Proteomes" id="UP000076858"/>
    </source>
</evidence>
<evidence type="ECO:0000256" key="1">
    <source>
        <dbReference type="ARBA" id="ARBA00022723"/>
    </source>
</evidence>
<evidence type="ECO:0000256" key="3">
    <source>
        <dbReference type="ARBA" id="ARBA00022833"/>
    </source>
</evidence>
<keyword evidence="4" id="KW-0238">DNA-binding</keyword>
<feature type="non-terminal residue" evidence="6">
    <location>
        <position position="1"/>
    </location>
</feature>
<dbReference type="Gene3D" id="6.20.210.20">
    <property type="entry name" value="THAP domain"/>
    <property type="match status" value="1"/>
</dbReference>
<dbReference type="InterPro" id="IPR006612">
    <property type="entry name" value="THAP_Znf"/>
</dbReference>
<dbReference type="InterPro" id="IPR038441">
    <property type="entry name" value="THAP_Znf_sf"/>
</dbReference>
<protein>
    <recommendedName>
        <fullName evidence="5">THAP-type domain-containing protein</fullName>
    </recommendedName>
</protein>
<accession>A0A164D823</accession>